<dbReference type="SMART" id="SM00320">
    <property type="entry name" value="WD40"/>
    <property type="match status" value="6"/>
</dbReference>
<organism evidence="15">
    <name type="scientific">Schistocephalus solidus</name>
    <name type="common">Tapeworm</name>
    <dbReference type="NCBI Taxonomy" id="70667"/>
    <lineage>
        <taxon>Eukaryota</taxon>
        <taxon>Metazoa</taxon>
        <taxon>Spiralia</taxon>
        <taxon>Lophotrochozoa</taxon>
        <taxon>Platyhelminthes</taxon>
        <taxon>Cestoda</taxon>
        <taxon>Eucestoda</taxon>
        <taxon>Diphyllobothriidea</taxon>
        <taxon>Diphyllobothriidae</taxon>
        <taxon>Schistocephalus</taxon>
    </lineage>
</organism>
<dbReference type="InterPro" id="IPR001680">
    <property type="entry name" value="WD40_rpt"/>
</dbReference>
<feature type="repeat" description="WD" evidence="14">
    <location>
        <begin position="53"/>
        <end position="86"/>
    </location>
</feature>
<dbReference type="EMBL" id="GEEE01011986">
    <property type="protein sequence ID" value="JAP51239.1"/>
    <property type="molecule type" value="Transcribed_RNA"/>
</dbReference>
<evidence type="ECO:0000256" key="12">
    <source>
        <dbReference type="ARBA" id="ARBA00023228"/>
    </source>
</evidence>
<keyword evidence="5" id="KW-0813">Transport</keyword>
<dbReference type="InterPro" id="IPR037363">
    <property type="entry name" value="Sec13/Seh1_fam"/>
</dbReference>
<dbReference type="PROSITE" id="PS50294">
    <property type="entry name" value="WD_REPEATS_REGION"/>
    <property type="match status" value="1"/>
</dbReference>
<dbReference type="GO" id="GO:0005764">
    <property type="term" value="C:lysosome"/>
    <property type="evidence" value="ECO:0007669"/>
    <property type="project" value="UniProtKB-SubCell"/>
</dbReference>
<dbReference type="Pfam" id="PF00400">
    <property type="entry name" value="WD40"/>
    <property type="match status" value="5"/>
</dbReference>
<proteinExistence type="inferred from homology"/>
<dbReference type="Gene3D" id="2.130.10.10">
    <property type="entry name" value="YVTN repeat-like/Quinoprotein amine dehydrogenase"/>
    <property type="match status" value="1"/>
</dbReference>
<feature type="repeat" description="WD" evidence="14">
    <location>
        <begin position="275"/>
        <end position="307"/>
    </location>
</feature>
<dbReference type="GO" id="GO:0032008">
    <property type="term" value="P:positive regulation of TOR signaling"/>
    <property type="evidence" value="ECO:0007669"/>
    <property type="project" value="TreeGrafter"/>
</dbReference>
<comment type="similarity">
    <text evidence="3">Belongs to the WD repeat SEC13 family.</text>
</comment>
<gene>
    <name evidence="15" type="primary">SEC13</name>
    <name evidence="15" type="ORF">TR166185</name>
</gene>
<dbReference type="GO" id="GO:0005198">
    <property type="term" value="F:structural molecule activity"/>
    <property type="evidence" value="ECO:0007669"/>
    <property type="project" value="InterPro"/>
</dbReference>
<dbReference type="PROSITE" id="PS50082">
    <property type="entry name" value="WD_REPEATS_2"/>
    <property type="match status" value="3"/>
</dbReference>
<evidence type="ECO:0000256" key="4">
    <source>
        <dbReference type="ARBA" id="ARBA00019195"/>
    </source>
</evidence>
<dbReference type="SUPFAM" id="SSF50978">
    <property type="entry name" value="WD40 repeat-like"/>
    <property type="match status" value="1"/>
</dbReference>
<dbReference type="GO" id="GO:0031080">
    <property type="term" value="C:nuclear pore outer ring"/>
    <property type="evidence" value="ECO:0007669"/>
    <property type="project" value="TreeGrafter"/>
</dbReference>
<sequence length="363" mass="40112">MVSVYQTIDTSHEDLIHDAQLNYYGTVLATCSSDEVIKLFDVTNKKQVQIAELRGHRGPVWGLSWSHPMHGNLLASCSYDKTVIIWGQQEGKWHKVYEYTEHGSSVNCVCWAPHEYGLILASGSSDGSISVLTYTTTGNWEAKKILDAHSVGVNAVSWAPAINASFMLNPSLNQTVNSLVKRLASGGCDCLVKIWREDQSSGRNWIEEARLEGHTDWVRDVAWSPSLSLSRQLIASCGQDCRVIIWQSQRDVNGQSASEQLGNTVEPAVWKLLPLQTYSDVVWHVSWSLTGNILAVSGGDNKVTLWKENLEGNWISLSEITRGRQTANAYTNEAGAMNGTFVRDSLTSAPCNTNSNYFDTVAP</sequence>
<evidence type="ECO:0000256" key="3">
    <source>
        <dbReference type="ARBA" id="ARBA00010102"/>
    </source>
</evidence>
<keyword evidence="9" id="KW-0653">Protein transport</keyword>
<evidence type="ECO:0000256" key="2">
    <source>
        <dbReference type="ARBA" id="ARBA00004567"/>
    </source>
</evidence>
<name>A0A0X3PHI7_SCHSO</name>
<evidence type="ECO:0000256" key="14">
    <source>
        <dbReference type="PROSITE-ProRule" id="PRU00221"/>
    </source>
</evidence>
<keyword evidence="10" id="KW-0811">Translocation</keyword>
<keyword evidence="6 14" id="KW-0853">WD repeat</keyword>
<evidence type="ECO:0000256" key="9">
    <source>
        <dbReference type="ARBA" id="ARBA00022927"/>
    </source>
</evidence>
<evidence type="ECO:0000256" key="8">
    <source>
        <dbReference type="ARBA" id="ARBA00022816"/>
    </source>
</evidence>
<evidence type="ECO:0000256" key="6">
    <source>
        <dbReference type="ARBA" id="ARBA00022574"/>
    </source>
</evidence>
<dbReference type="GO" id="GO:0051028">
    <property type="term" value="P:mRNA transport"/>
    <property type="evidence" value="ECO:0007669"/>
    <property type="project" value="UniProtKB-KW"/>
</dbReference>
<dbReference type="GO" id="GO:0006606">
    <property type="term" value="P:protein import into nucleus"/>
    <property type="evidence" value="ECO:0007669"/>
    <property type="project" value="TreeGrafter"/>
</dbReference>
<evidence type="ECO:0000313" key="15">
    <source>
        <dbReference type="EMBL" id="JAP51239.1"/>
    </source>
</evidence>
<keyword evidence="8" id="KW-0509">mRNA transport</keyword>
<comment type="subcellular location">
    <subcellularLocation>
        <location evidence="1">Lysosome</location>
    </subcellularLocation>
    <subcellularLocation>
        <location evidence="2">Nucleus</location>
        <location evidence="2">Nuclear pore complex</location>
    </subcellularLocation>
</comment>
<reference evidence="15" key="1">
    <citation type="submission" date="2016-01" db="EMBL/GenBank/DDBJ databases">
        <title>Reference transcriptome for the parasite Schistocephalus solidus: insights into the molecular evolution of parasitism.</title>
        <authorList>
            <person name="Hebert F.O."/>
            <person name="Grambauer S."/>
            <person name="Barber I."/>
            <person name="Landry C.R."/>
            <person name="Aubin-Horth N."/>
        </authorList>
    </citation>
    <scope>NUCLEOTIDE SEQUENCE</scope>
</reference>
<protein>
    <recommendedName>
        <fullName evidence="4">Protein SEC13 homolog</fullName>
    </recommendedName>
</protein>
<accession>A0A0X3PHI7</accession>
<dbReference type="FunFam" id="2.130.10.10:FF:000017">
    <property type="entry name" value="SEC13 homolog (S. cerevisiae)"/>
    <property type="match status" value="1"/>
</dbReference>
<dbReference type="GO" id="GO:0032527">
    <property type="term" value="P:protein exit from endoplasmic reticulum"/>
    <property type="evidence" value="ECO:0007669"/>
    <property type="project" value="TreeGrafter"/>
</dbReference>
<feature type="repeat" description="WD" evidence="14">
    <location>
        <begin position="211"/>
        <end position="247"/>
    </location>
</feature>
<dbReference type="GO" id="GO:0090114">
    <property type="term" value="P:COPII-coated vesicle budding"/>
    <property type="evidence" value="ECO:0007669"/>
    <property type="project" value="TreeGrafter"/>
</dbReference>
<evidence type="ECO:0000256" key="7">
    <source>
        <dbReference type="ARBA" id="ARBA00022737"/>
    </source>
</evidence>
<dbReference type="GO" id="GO:0030127">
    <property type="term" value="C:COPII vesicle coat"/>
    <property type="evidence" value="ECO:0007669"/>
    <property type="project" value="TreeGrafter"/>
</dbReference>
<evidence type="ECO:0000256" key="11">
    <source>
        <dbReference type="ARBA" id="ARBA00023132"/>
    </source>
</evidence>
<evidence type="ECO:0000256" key="1">
    <source>
        <dbReference type="ARBA" id="ARBA00004371"/>
    </source>
</evidence>
<evidence type="ECO:0000256" key="5">
    <source>
        <dbReference type="ARBA" id="ARBA00022448"/>
    </source>
</evidence>
<dbReference type="AlphaFoldDB" id="A0A0X3PHI7"/>
<dbReference type="InterPro" id="IPR015943">
    <property type="entry name" value="WD40/YVTN_repeat-like_dom_sf"/>
</dbReference>
<keyword evidence="12" id="KW-0458">Lysosome</keyword>
<evidence type="ECO:0000256" key="10">
    <source>
        <dbReference type="ARBA" id="ARBA00023010"/>
    </source>
</evidence>
<keyword evidence="7" id="KW-0677">Repeat</keyword>
<keyword evidence="11" id="KW-0906">Nuclear pore complex</keyword>
<dbReference type="InterPro" id="IPR036322">
    <property type="entry name" value="WD40_repeat_dom_sf"/>
</dbReference>
<dbReference type="PANTHER" id="PTHR11024">
    <property type="entry name" value="NUCLEAR PORE COMPLEX PROTEIN SEC13 / SEH1 FAMILY MEMBER"/>
    <property type="match status" value="1"/>
</dbReference>
<keyword evidence="13" id="KW-0539">Nucleus</keyword>
<dbReference type="PANTHER" id="PTHR11024:SF2">
    <property type="entry name" value="PROTEIN SEC13 HOMOLOG"/>
    <property type="match status" value="1"/>
</dbReference>
<evidence type="ECO:0000256" key="13">
    <source>
        <dbReference type="ARBA" id="ARBA00023242"/>
    </source>
</evidence>